<proteinExistence type="predicted"/>
<dbReference type="OrthoDB" id="2303856at2759"/>
<evidence type="ECO:0000313" key="3">
    <source>
        <dbReference type="Proteomes" id="UP000789396"/>
    </source>
</evidence>
<gene>
    <name evidence="2" type="ORF">RFULGI_LOCUS12707</name>
</gene>
<feature type="region of interest" description="Disordered" evidence="1">
    <location>
        <begin position="1"/>
        <end position="32"/>
    </location>
</feature>
<evidence type="ECO:0000256" key="1">
    <source>
        <dbReference type="SAM" id="MobiDB-lite"/>
    </source>
</evidence>
<feature type="non-terminal residue" evidence="2">
    <location>
        <position position="1"/>
    </location>
</feature>
<evidence type="ECO:0000313" key="2">
    <source>
        <dbReference type="EMBL" id="CAG8738973.1"/>
    </source>
</evidence>
<dbReference type="EMBL" id="CAJVPZ010031299">
    <property type="protein sequence ID" value="CAG8738973.1"/>
    <property type="molecule type" value="Genomic_DNA"/>
</dbReference>
<feature type="compositionally biased region" description="Acidic residues" evidence="1">
    <location>
        <begin position="1"/>
        <end position="12"/>
    </location>
</feature>
<feature type="compositionally biased region" description="Polar residues" evidence="1">
    <location>
        <begin position="14"/>
        <end position="23"/>
    </location>
</feature>
<name>A0A9N9NJT1_9GLOM</name>
<protein>
    <submittedName>
        <fullName evidence="2">10122_t:CDS:1</fullName>
    </submittedName>
</protein>
<comment type="caution">
    <text evidence="2">The sequence shown here is derived from an EMBL/GenBank/DDBJ whole genome shotgun (WGS) entry which is preliminary data.</text>
</comment>
<dbReference type="AlphaFoldDB" id="A0A9N9NJT1"/>
<feature type="region of interest" description="Disordered" evidence="1">
    <location>
        <begin position="57"/>
        <end position="83"/>
    </location>
</feature>
<keyword evidence="3" id="KW-1185">Reference proteome</keyword>
<reference evidence="2" key="1">
    <citation type="submission" date="2021-06" db="EMBL/GenBank/DDBJ databases">
        <authorList>
            <person name="Kallberg Y."/>
            <person name="Tangrot J."/>
            <person name="Rosling A."/>
        </authorList>
    </citation>
    <scope>NUCLEOTIDE SEQUENCE</scope>
    <source>
        <strain evidence="2">IN212</strain>
    </source>
</reference>
<organism evidence="2 3">
    <name type="scientific">Racocetra fulgida</name>
    <dbReference type="NCBI Taxonomy" id="60492"/>
    <lineage>
        <taxon>Eukaryota</taxon>
        <taxon>Fungi</taxon>
        <taxon>Fungi incertae sedis</taxon>
        <taxon>Mucoromycota</taxon>
        <taxon>Glomeromycotina</taxon>
        <taxon>Glomeromycetes</taxon>
        <taxon>Diversisporales</taxon>
        <taxon>Gigasporaceae</taxon>
        <taxon>Racocetra</taxon>
    </lineage>
</organism>
<sequence length="83" mass="9530">ETSSNDEDDIEDFVSSSTNTQDQEGSKKLHPPVQYKYCSKKFKRRLATRIQKHTNNCLNAPESAKTTKKLKLQDSDLKQQNTI</sequence>
<feature type="non-terminal residue" evidence="2">
    <location>
        <position position="83"/>
    </location>
</feature>
<dbReference type="Proteomes" id="UP000789396">
    <property type="component" value="Unassembled WGS sequence"/>
</dbReference>
<accession>A0A9N9NJT1</accession>